<feature type="transmembrane region" description="Helical" evidence="8">
    <location>
        <begin position="133"/>
        <end position="152"/>
    </location>
</feature>
<evidence type="ECO:0000313" key="10">
    <source>
        <dbReference type="Proteomes" id="UP000005439"/>
    </source>
</evidence>
<dbReference type="STRING" id="679936.Sulac_2088"/>
<organism evidence="9 10">
    <name type="scientific">Sulfobacillus acidophilus (strain ATCC 700253 / DSM 10332 / NAL)</name>
    <dbReference type="NCBI Taxonomy" id="679936"/>
    <lineage>
        <taxon>Bacteria</taxon>
        <taxon>Bacillati</taxon>
        <taxon>Bacillota</taxon>
        <taxon>Clostridia</taxon>
        <taxon>Eubacteriales</taxon>
        <taxon>Clostridiales Family XVII. Incertae Sedis</taxon>
        <taxon>Sulfobacillus</taxon>
    </lineage>
</organism>
<feature type="transmembrane region" description="Helical" evidence="8">
    <location>
        <begin position="109"/>
        <end position="127"/>
    </location>
</feature>
<dbReference type="KEGG" id="sap:Sulac_2088"/>
<dbReference type="PATRIC" id="fig|679936.5.peg.2153"/>
<feature type="transmembrane region" description="Helical" evidence="8">
    <location>
        <begin position="78"/>
        <end position="97"/>
    </location>
</feature>
<keyword evidence="4 8" id="KW-0812">Transmembrane</keyword>
<dbReference type="HOGENOM" id="CLU_505181_0_0_9"/>
<dbReference type="Proteomes" id="UP000005439">
    <property type="component" value="Chromosome"/>
</dbReference>
<evidence type="ECO:0000256" key="8">
    <source>
        <dbReference type="SAM" id="Phobius"/>
    </source>
</evidence>
<evidence type="ECO:0000256" key="2">
    <source>
        <dbReference type="ARBA" id="ARBA00022475"/>
    </source>
</evidence>
<dbReference type="GO" id="GO:0006508">
    <property type="term" value="P:proteolysis"/>
    <property type="evidence" value="ECO:0007669"/>
    <property type="project" value="UniProtKB-KW"/>
</dbReference>
<dbReference type="GO" id="GO:0008233">
    <property type="term" value="F:peptidase activity"/>
    <property type="evidence" value="ECO:0007669"/>
    <property type="project" value="UniProtKB-KW"/>
</dbReference>
<accession>G8TSV9</accession>
<evidence type="ECO:0000256" key="3">
    <source>
        <dbReference type="ARBA" id="ARBA00022670"/>
    </source>
</evidence>
<evidence type="ECO:0000256" key="5">
    <source>
        <dbReference type="ARBA" id="ARBA00022801"/>
    </source>
</evidence>
<evidence type="ECO:0000256" key="6">
    <source>
        <dbReference type="ARBA" id="ARBA00022989"/>
    </source>
</evidence>
<proteinExistence type="predicted"/>
<dbReference type="GO" id="GO:0005886">
    <property type="term" value="C:plasma membrane"/>
    <property type="evidence" value="ECO:0007669"/>
    <property type="project" value="UniProtKB-SubCell"/>
</dbReference>
<dbReference type="AlphaFoldDB" id="G8TSV9"/>
<keyword evidence="7 8" id="KW-0472">Membrane</keyword>
<feature type="transmembrane region" description="Helical" evidence="8">
    <location>
        <begin position="312"/>
        <end position="330"/>
    </location>
</feature>
<reference evidence="10" key="1">
    <citation type="submission" date="2011-12" db="EMBL/GenBank/DDBJ databases">
        <title>The complete genome of chromosome of Sulfobacillus acidophilus DSM 10332.</title>
        <authorList>
            <person name="Lucas S."/>
            <person name="Han J."/>
            <person name="Lapidus A."/>
            <person name="Bruce D."/>
            <person name="Goodwin L."/>
            <person name="Pitluck S."/>
            <person name="Peters L."/>
            <person name="Kyrpides N."/>
            <person name="Mavromatis K."/>
            <person name="Ivanova N."/>
            <person name="Mikhailova N."/>
            <person name="Chertkov O."/>
            <person name="Saunders E."/>
            <person name="Detter J.C."/>
            <person name="Tapia R."/>
            <person name="Han C."/>
            <person name="Land M."/>
            <person name="Hauser L."/>
            <person name="Markowitz V."/>
            <person name="Cheng J.-F."/>
            <person name="Hugenholtz P."/>
            <person name="Woyke T."/>
            <person name="Wu D."/>
            <person name="Pukall R."/>
            <person name="Gehrich-Schroeter G."/>
            <person name="Schneider S."/>
            <person name="Klenk H.-P."/>
            <person name="Eisen J.A."/>
        </authorList>
    </citation>
    <scope>NUCLEOTIDE SEQUENCE [LARGE SCALE GENOMIC DNA]</scope>
    <source>
        <strain evidence="10">ATCC 700253 / DSM 10332 / NAL</strain>
    </source>
</reference>
<keyword evidence="2" id="KW-1003">Cell membrane</keyword>
<keyword evidence="10" id="KW-1185">Reference proteome</keyword>
<name>G8TSV9_SULAD</name>
<feature type="transmembrane region" description="Helical" evidence="8">
    <location>
        <begin position="45"/>
        <end position="63"/>
    </location>
</feature>
<feature type="transmembrane region" description="Helical" evidence="8">
    <location>
        <begin position="198"/>
        <end position="223"/>
    </location>
</feature>
<keyword evidence="3" id="KW-0645">Protease</keyword>
<evidence type="ECO:0000256" key="7">
    <source>
        <dbReference type="ARBA" id="ARBA00023136"/>
    </source>
</evidence>
<feature type="transmembrane region" description="Helical" evidence="8">
    <location>
        <begin position="271"/>
        <end position="291"/>
    </location>
</feature>
<feature type="transmembrane region" description="Helical" evidence="8">
    <location>
        <begin position="17"/>
        <end position="33"/>
    </location>
</feature>
<keyword evidence="5" id="KW-0378">Hydrolase</keyword>
<gene>
    <name evidence="9" type="ordered locus">Sulac_2088</name>
</gene>
<keyword evidence="6 8" id="KW-1133">Transmembrane helix</keyword>
<dbReference type="NCBIfam" id="TIGR04178">
    <property type="entry name" value="exo_archaeo"/>
    <property type="match status" value="1"/>
</dbReference>
<dbReference type="EMBL" id="CP003179">
    <property type="protein sequence ID" value="AEW05574.1"/>
    <property type="molecule type" value="Genomic_DNA"/>
</dbReference>
<reference evidence="9 10" key="2">
    <citation type="journal article" date="2012" name="Stand. Genomic Sci.">
        <title>Complete genome sequence of the moderately thermophilic mineral-sulfide-oxidizing firmicute Sulfobacillus acidophilus type strain (NAL(T)).</title>
        <authorList>
            <person name="Anderson I."/>
            <person name="Chertkov O."/>
            <person name="Chen A."/>
            <person name="Saunders E."/>
            <person name="Lapidus A."/>
            <person name="Nolan M."/>
            <person name="Lucas S."/>
            <person name="Hammon N."/>
            <person name="Deshpande S."/>
            <person name="Cheng J.F."/>
            <person name="Han C."/>
            <person name="Tapia R."/>
            <person name="Goodwin L.A."/>
            <person name="Pitluck S."/>
            <person name="Liolios K."/>
            <person name="Pagani I."/>
            <person name="Ivanova N."/>
            <person name="Mikhailova N."/>
            <person name="Pati A."/>
            <person name="Palaniappan K."/>
            <person name="Land M."/>
            <person name="Pan C."/>
            <person name="Rohde M."/>
            <person name="Pukall R."/>
            <person name="Goker M."/>
            <person name="Detter J.C."/>
            <person name="Woyke T."/>
            <person name="Bristow J."/>
            <person name="Eisen J.A."/>
            <person name="Markowitz V."/>
            <person name="Hugenholtz P."/>
            <person name="Kyrpides N.C."/>
            <person name="Klenk H.P."/>
            <person name="Mavromatis K."/>
        </authorList>
    </citation>
    <scope>NUCLEOTIDE SEQUENCE [LARGE SCALE GENOMIC DNA]</scope>
    <source>
        <strain evidence="10">ATCC 700253 / DSM 10332 / NAL</strain>
    </source>
</reference>
<evidence type="ECO:0000313" key="9">
    <source>
        <dbReference type="EMBL" id="AEW05574.1"/>
    </source>
</evidence>
<protein>
    <submittedName>
        <fullName evidence="9">Exosortase EpsH-related protein</fullName>
    </submittedName>
</protein>
<dbReference type="Pfam" id="PF09721">
    <property type="entry name" value="Exosortase_EpsH"/>
    <property type="match status" value="1"/>
</dbReference>
<evidence type="ECO:0000256" key="1">
    <source>
        <dbReference type="ARBA" id="ARBA00004651"/>
    </source>
</evidence>
<dbReference type="InterPro" id="IPR019127">
    <property type="entry name" value="Exosortase"/>
</dbReference>
<comment type="subcellular location">
    <subcellularLocation>
        <location evidence="1">Cell membrane</location>
        <topology evidence="1">Multi-pass membrane protein</topology>
    </subcellularLocation>
</comment>
<sequence>MAQSIAQHRGLKLPTKIGLWTLLSVWPMLFYAQPLWQNALADTPIAYLIWIPILSMAWAWWNLGTIDTDYTDDIELDLLAGGIATVVTGFLLAFGPVRWPSTFVYQHAGLLLWPFWSLSLAWIILGLGSTRYLLAPLSYLFLAWPAIFGWIATMTQNILVTWAIGALNLLAERVPWLVKGTPVGTFYVQHGTSWSGVVVAQACSGADSLLGAAILLPLILTVLKGPRYRLMIMVVFTLIGALVINWLRLFIIVASAHWIGASWTFRYVHPLLGFLLFAGLSASLVLLAGKLRLSVPNTWNRTSLPGITRSRLIVSTLLAALLFAALVPFLNLPPGYFGKPLRVSSDRLTTLMPPLPGFTKIPKYYANESSLLGPGSATQADLYITPDGAQVLAEVWSTPSAGNLASYGFRNCLLYHGESIVAQWSFGLAPGIAATAYAVTLPPESYGQKGATYLDVEWTDAIHGVFGVRYQRWSVATFPLASALWPPTIRQQSFHPALLGLDAMVAPPTVGHWPTTLLTNRTDLIHFADSLFRMDRKNA</sequence>
<feature type="transmembrane region" description="Helical" evidence="8">
    <location>
        <begin position="230"/>
        <end position="259"/>
    </location>
</feature>
<evidence type="ECO:0000256" key="4">
    <source>
        <dbReference type="ARBA" id="ARBA00022692"/>
    </source>
</evidence>
<dbReference type="InterPro" id="IPR026392">
    <property type="entry name" value="Exo/Archaeosortase_dom"/>
</dbReference>